<evidence type="ECO:0000256" key="1">
    <source>
        <dbReference type="SAM" id="MobiDB-lite"/>
    </source>
</evidence>
<evidence type="ECO:0000313" key="3">
    <source>
        <dbReference type="Proteomes" id="UP000801492"/>
    </source>
</evidence>
<dbReference type="AlphaFoldDB" id="A0A8K0C5I8"/>
<keyword evidence="3" id="KW-1185">Reference proteome</keyword>
<name>A0A8K0C5I8_IGNLU</name>
<gene>
    <name evidence="2" type="ORF">ILUMI_27120</name>
</gene>
<reference evidence="2" key="1">
    <citation type="submission" date="2019-08" db="EMBL/GenBank/DDBJ databases">
        <title>The genome of the North American firefly Photinus pyralis.</title>
        <authorList>
            <consortium name="Photinus pyralis genome working group"/>
            <person name="Fallon T.R."/>
            <person name="Sander Lower S.E."/>
            <person name="Weng J.-K."/>
        </authorList>
    </citation>
    <scope>NUCLEOTIDE SEQUENCE</scope>
    <source>
        <strain evidence="2">TRF0915ILg1</strain>
        <tissue evidence="2">Whole body</tissue>
    </source>
</reference>
<feature type="region of interest" description="Disordered" evidence="1">
    <location>
        <begin position="14"/>
        <end position="42"/>
    </location>
</feature>
<evidence type="ECO:0000313" key="2">
    <source>
        <dbReference type="EMBL" id="KAF2879026.1"/>
    </source>
</evidence>
<comment type="caution">
    <text evidence="2">The sequence shown here is derived from an EMBL/GenBank/DDBJ whole genome shotgun (WGS) entry which is preliminary data.</text>
</comment>
<protein>
    <submittedName>
        <fullName evidence="2">Uncharacterized protein</fullName>
    </submittedName>
</protein>
<sequence length="105" mass="12180">MNIPSRTRLILKSLNLNAESKDKSRSPSKTQRIPENDNILAEPPQFTEIHCTKDDTRPERPSTSYVDENIKRVRSLVPSDRRFTVRMVSDEPNLEKHDSNETFRG</sequence>
<proteinExistence type="predicted"/>
<dbReference type="Proteomes" id="UP000801492">
    <property type="component" value="Unassembled WGS sequence"/>
</dbReference>
<dbReference type="EMBL" id="VTPC01091236">
    <property type="protein sequence ID" value="KAF2879026.1"/>
    <property type="molecule type" value="Genomic_DNA"/>
</dbReference>
<organism evidence="2 3">
    <name type="scientific">Ignelater luminosus</name>
    <name type="common">Cucubano</name>
    <name type="synonym">Pyrophorus luminosus</name>
    <dbReference type="NCBI Taxonomy" id="2038154"/>
    <lineage>
        <taxon>Eukaryota</taxon>
        <taxon>Metazoa</taxon>
        <taxon>Ecdysozoa</taxon>
        <taxon>Arthropoda</taxon>
        <taxon>Hexapoda</taxon>
        <taxon>Insecta</taxon>
        <taxon>Pterygota</taxon>
        <taxon>Neoptera</taxon>
        <taxon>Endopterygota</taxon>
        <taxon>Coleoptera</taxon>
        <taxon>Polyphaga</taxon>
        <taxon>Elateriformia</taxon>
        <taxon>Elateroidea</taxon>
        <taxon>Elateridae</taxon>
        <taxon>Agrypninae</taxon>
        <taxon>Pyrophorini</taxon>
        <taxon>Ignelater</taxon>
    </lineage>
</organism>
<accession>A0A8K0C5I8</accession>